<dbReference type="PANTHER" id="PTHR47190:SF4">
    <property type="entry name" value="DEHYDROGENASE, PUTATIVE-RELATED"/>
    <property type="match status" value="1"/>
</dbReference>
<dbReference type="Gene3D" id="2.60.40.1210">
    <property type="entry name" value="Cellobiose dehydrogenase, cytochrome domain"/>
    <property type="match status" value="1"/>
</dbReference>
<evidence type="ECO:0000256" key="2">
    <source>
        <dbReference type="RuleBase" id="RU003968"/>
    </source>
</evidence>
<evidence type="ECO:0000259" key="5">
    <source>
        <dbReference type="PROSITE" id="PS00623"/>
    </source>
</evidence>
<proteinExistence type="inferred from homology"/>
<dbReference type="GO" id="GO:0016614">
    <property type="term" value="F:oxidoreductase activity, acting on CH-OH group of donors"/>
    <property type="evidence" value="ECO:0007669"/>
    <property type="project" value="InterPro"/>
</dbReference>
<feature type="compositionally biased region" description="Low complexity" evidence="3">
    <location>
        <begin position="796"/>
        <end position="844"/>
    </location>
</feature>
<dbReference type="PANTHER" id="PTHR47190">
    <property type="entry name" value="DEHYDROGENASE, PUTATIVE-RELATED"/>
    <property type="match status" value="1"/>
</dbReference>
<dbReference type="OrthoDB" id="413885at2759"/>
<dbReference type="Gene3D" id="3.50.50.60">
    <property type="entry name" value="FAD/NAD(P)-binding domain"/>
    <property type="match status" value="1"/>
</dbReference>
<dbReference type="InterPro" id="IPR053208">
    <property type="entry name" value="GMC_Oxidoreductase_CD"/>
</dbReference>
<sequence>MTRSFFLSSAFLALQAAAQQASPYTDAKSGIKFSGVTNSGFTVGIALPENPTTDFIGQLVVPITNDGGYGALTMASSMVDSLMVVAWPHENKVISSFRKATGYTNPAVATGDFKLTTIPDGTYVNDTAFAYTFLCSNCIGEGALTISETATNVLGYAFSDDALKTPASASGALNYHSAGFGAFGLPIDGAKSADYDKWAALATGDASNGTGNGNSTAPISSTPGSGANLTATIANATYDYIICGAGPAGIISASRLAESGASVLLVERGGPSYAETGNKDTLSWNSTRTMYEVPGFAYYLSQVGKPAYCTDTANMAGCVLGGGTMVNALMFVKPQARDFDDKWPTGWKWNDVAKAADRLYERNPGQNYGSNDDVRYNNEAYGVLSKFFQGQGWKQTDFIKGDHNARKDVYGYPPWDLANGLRAGPVRSYLPIAKQQKNFKLMLNTNVIRAVRNGSTISGVELETEAGARVIYNVKAGGSVILASGAMSTPRLLFNSGIGPAKQLQTVASGTSGVKLPAESEWIDLPVGAEIKDHTIFTIKFNTNSTLPALPTTDFTAPNQTTIDLFAKGDGLLAQSGQRLSFWTSVNTTSGKEVFIQGTCNGPANNTVQMKIYLTHGLTSVGSLGITADGATELTSEPWMQTDEDKEAITAFMDRLLKMTRAPGSGLSIQSSASGNVTGADLIKDHVTGSHWVGTAKMGKKGDAGVVVDTDTKVYGTDNLFVVDASIHPDLPTGNTQAIVMVAAEKAVERIMALKGGKVPSASTPGGAANTQPIKSSTVSSAVAAASSSVVPTLSASSAPAQATGPTQSTPAAQPSQSSQPSKASPTASPSRPTQAPPANGNNPQPNPYWNSQPGNTWWNPKNKRQLVHRRPHRRAYAKGPVWPNSAEN</sequence>
<dbReference type="Gene3D" id="3.30.410.10">
    <property type="entry name" value="Cholesterol Oxidase, domain 2"/>
    <property type="match status" value="1"/>
</dbReference>
<dbReference type="InterPro" id="IPR007867">
    <property type="entry name" value="GMC_OxRtase_C"/>
</dbReference>
<keyword evidence="8" id="KW-1185">Reference proteome</keyword>
<feature type="compositionally biased region" description="Polar residues" evidence="3">
    <location>
        <begin position="849"/>
        <end position="860"/>
    </location>
</feature>
<organism evidence="7 8">
    <name type="scientific">Periconia macrospinosa</name>
    <dbReference type="NCBI Taxonomy" id="97972"/>
    <lineage>
        <taxon>Eukaryota</taxon>
        <taxon>Fungi</taxon>
        <taxon>Dikarya</taxon>
        <taxon>Ascomycota</taxon>
        <taxon>Pezizomycotina</taxon>
        <taxon>Dothideomycetes</taxon>
        <taxon>Pleosporomycetidae</taxon>
        <taxon>Pleosporales</taxon>
        <taxon>Massarineae</taxon>
        <taxon>Periconiaceae</taxon>
        <taxon>Periconia</taxon>
    </lineage>
</organism>
<dbReference type="Proteomes" id="UP000244855">
    <property type="component" value="Unassembled WGS sequence"/>
</dbReference>
<gene>
    <name evidence="7" type="ORF">DM02DRAFT_141862</name>
</gene>
<dbReference type="Pfam" id="PF00732">
    <property type="entry name" value="GMC_oxred_N"/>
    <property type="match status" value="1"/>
</dbReference>
<feature type="compositionally biased region" description="Basic residues" evidence="3">
    <location>
        <begin position="862"/>
        <end position="877"/>
    </location>
</feature>
<dbReference type="CDD" id="cd09630">
    <property type="entry name" value="CDH_like_cytochrome"/>
    <property type="match status" value="1"/>
</dbReference>
<dbReference type="SUPFAM" id="SSF51905">
    <property type="entry name" value="FAD/NAD(P)-binding domain"/>
    <property type="match status" value="1"/>
</dbReference>
<dbReference type="PROSITE" id="PS00624">
    <property type="entry name" value="GMC_OXRED_2"/>
    <property type="match status" value="1"/>
</dbReference>
<feature type="signal peptide" evidence="4">
    <location>
        <begin position="1"/>
        <end position="18"/>
    </location>
</feature>
<dbReference type="GO" id="GO:0050660">
    <property type="term" value="F:flavin adenine dinucleotide binding"/>
    <property type="evidence" value="ECO:0007669"/>
    <property type="project" value="InterPro"/>
</dbReference>
<dbReference type="STRING" id="97972.A0A2V1DC04"/>
<dbReference type="PROSITE" id="PS00623">
    <property type="entry name" value="GMC_OXRED_1"/>
    <property type="match status" value="1"/>
</dbReference>
<dbReference type="InterPro" id="IPR036188">
    <property type="entry name" value="FAD/NAD-bd_sf"/>
</dbReference>
<evidence type="ECO:0000256" key="3">
    <source>
        <dbReference type="SAM" id="MobiDB-lite"/>
    </source>
</evidence>
<evidence type="ECO:0000313" key="8">
    <source>
        <dbReference type="Proteomes" id="UP000244855"/>
    </source>
</evidence>
<evidence type="ECO:0000313" key="7">
    <source>
        <dbReference type="EMBL" id="PVH95650.1"/>
    </source>
</evidence>
<dbReference type="PRINTS" id="PR00411">
    <property type="entry name" value="PNDRDTASEI"/>
</dbReference>
<comment type="similarity">
    <text evidence="1 2">Belongs to the GMC oxidoreductase family.</text>
</comment>
<dbReference type="Pfam" id="PF16010">
    <property type="entry name" value="CDH-cyt"/>
    <property type="match status" value="1"/>
</dbReference>
<keyword evidence="4" id="KW-0732">Signal</keyword>
<reference evidence="7 8" key="1">
    <citation type="journal article" date="2018" name="Sci. Rep.">
        <title>Comparative genomics provides insights into the lifestyle and reveals functional heterogeneity of dark septate endophytic fungi.</title>
        <authorList>
            <person name="Knapp D.G."/>
            <person name="Nemeth J.B."/>
            <person name="Barry K."/>
            <person name="Hainaut M."/>
            <person name="Henrissat B."/>
            <person name="Johnson J."/>
            <person name="Kuo A."/>
            <person name="Lim J.H.P."/>
            <person name="Lipzen A."/>
            <person name="Nolan M."/>
            <person name="Ohm R.A."/>
            <person name="Tamas L."/>
            <person name="Grigoriev I.V."/>
            <person name="Spatafora J.W."/>
            <person name="Nagy L.G."/>
            <person name="Kovacs G.M."/>
        </authorList>
    </citation>
    <scope>NUCLEOTIDE SEQUENCE [LARGE SCALE GENOMIC DNA]</scope>
    <source>
        <strain evidence="7 8">DSE2036</strain>
    </source>
</reference>
<name>A0A2V1DC04_9PLEO</name>
<feature type="domain" description="Glucose-methanol-choline oxidoreductase N-terminal" evidence="6">
    <location>
        <begin position="485"/>
        <end position="499"/>
    </location>
</feature>
<dbReference type="AlphaFoldDB" id="A0A2V1DC04"/>
<evidence type="ECO:0000256" key="4">
    <source>
        <dbReference type="SAM" id="SignalP"/>
    </source>
</evidence>
<dbReference type="Pfam" id="PF05199">
    <property type="entry name" value="GMC_oxred_C"/>
    <property type="match status" value="1"/>
</dbReference>
<feature type="domain" description="Glucose-methanol-choline oxidoreductase N-terminal" evidence="5">
    <location>
        <begin position="317"/>
        <end position="340"/>
    </location>
</feature>
<dbReference type="EMBL" id="KZ805488">
    <property type="protein sequence ID" value="PVH95650.1"/>
    <property type="molecule type" value="Genomic_DNA"/>
</dbReference>
<dbReference type="InterPro" id="IPR000172">
    <property type="entry name" value="GMC_OxRdtase_N"/>
</dbReference>
<dbReference type="InterPro" id="IPR015920">
    <property type="entry name" value="Cellobiose_DH-like_cyt"/>
</dbReference>
<accession>A0A2V1DC04</accession>
<keyword evidence="2" id="KW-0285">Flavoprotein</keyword>
<dbReference type="SUPFAM" id="SSF54373">
    <property type="entry name" value="FAD-linked reductases, C-terminal domain"/>
    <property type="match status" value="1"/>
</dbReference>
<evidence type="ECO:0000259" key="6">
    <source>
        <dbReference type="PROSITE" id="PS00624"/>
    </source>
</evidence>
<dbReference type="SUPFAM" id="SSF49344">
    <property type="entry name" value="CBD9-like"/>
    <property type="match status" value="1"/>
</dbReference>
<feature type="region of interest" description="Disordered" evidence="3">
    <location>
        <begin position="796"/>
        <end position="889"/>
    </location>
</feature>
<feature type="chain" id="PRO_5016085133" evidence="4">
    <location>
        <begin position="19"/>
        <end position="889"/>
    </location>
</feature>
<protein>
    <submittedName>
        <fullName evidence="7">Cellobiose dehydrogenase</fullName>
    </submittedName>
</protein>
<evidence type="ECO:0000256" key="1">
    <source>
        <dbReference type="ARBA" id="ARBA00010790"/>
    </source>
</evidence>
<keyword evidence="2" id="KW-0274">FAD</keyword>